<dbReference type="NCBIfam" id="NF037959">
    <property type="entry name" value="MFS_SpdSyn"/>
    <property type="match status" value="1"/>
</dbReference>
<dbReference type="PANTHER" id="PTHR43317">
    <property type="entry name" value="THERMOSPERMINE SYNTHASE ACAULIS5"/>
    <property type="match status" value="1"/>
</dbReference>
<keyword evidence="5 7" id="KW-0620">Polyamine biosynthesis</keyword>
<dbReference type="InterPro" id="IPR001045">
    <property type="entry name" value="Spermi_synthase"/>
</dbReference>
<dbReference type="InterPro" id="IPR030373">
    <property type="entry name" value="PABS_CS"/>
</dbReference>
<dbReference type="Pfam" id="PF17284">
    <property type="entry name" value="Spermine_synt_N"/>
    <property type="match status" value="1"/>
</dbReference>
<feature type="binding site" evidence="7">
    <location>
        <position position="118"/>
    </location>
    <ligand>
        <name>spermidine</name>
        <dbReference type="ChEBI" id="CHEBI:57834"/>
    </ligand>
</feature>
<comment type="caution">
    <text evidence="10">The sequence shown here is derived from an EMBL/GenBank/DDBJ whole genome shotgun (WGS) entry which is preliminary data.</text>
</comment>
<evidence type="ECO:0000256" key="1">
    <source>
        <dbReference type="ARBA" id="ARBA00007867"/>
    </source>
</evidence>
<protein>
    <recommendedName>
        <fullName evidence="7">Polyamine aminopropyltransferase</fullName>
    </recommendedName>
    <alternativeName>
        <fullName evidence="7">Putrescine aminopropyltransferase</fullName>
        <shortName evidence="7">PAPT</shortName>
    </alternativeName>
    <alternativeName>
        <fullName evidence="7">Spermidine synthase</fullName>
        <shortName evidence="7">SPDS</shortName>
        <shortName evidence="7">SPDSY</shortName>
        <ecNumber evidence="7">2.5.1.16</ecNumber>
    </alternativeName>
</protein>
<comment type="pathway">
    <text evidence="7">Amine and polyamine biosynthesis; spermidine biosynthesis; spermidine from putrescine: step 1/1.</text>
</comment>
<accession>A0ABS8D252</accession>
<feature type="active site" description="Proton acceptor" evidence="7 8">
    <location>
        <position position="188"/>
    </location>
</feature>
<dbReference type="InterPro" id="IPR037163">
    <property type="entry name" value="Spermidine_synt_N_sf"/>
</dbReference>
<comment type="catalytic activity">
    <reaction evidence="6">
        <text>S-adenosyl 3-(methylsulfanyl)propylamine + spermidine = thermospermine + S-methyl-5'-thioadenosine + H(+)</text>
        <dbReference type="Rhea" id="RHEA:30515"/>
        <dbReference type="ChEBI" id="CHEBI:15378"/>
        <dbReference type="ChEBI" id="CHEBI:17509"/>
        <dbReference type="ChEBI" id="CHEBI:57443"/>
        <dbReference type="ChEBI" id="CHEBI:57834"/>
        <dbReference type="ChEBI" id="CHEBI:59903"/>
        <dbReference type="EC" id="2.5.1.79"/>
    </reaction>
</comment>
<gene>
    <name evidence="7" type="primary">speE</name>
    <name evidence="10" type="ORF">LIN78_00655</name>
</gene>
<feature type="binding site" evidence="7">
    <location>
        <position position="63"/>
    </location>
    <ligand>
        <name>S-methyl-5'-thioadenosine</name>
        <dbReference type="ChEBI" id="CHEBI:17509"/>
    </ligand>
</feature>
<comment type="caution">
    <text evidence="7">Lacks conserved residue(s) required for the propagation of feature annotation.</text>
</comment>
<comment type="function">
    <text evidence="7">Catalyzes the irreversible transfer of a propylamine group from the amino donor S-adenosylmethioninamine (decarboxy-AdoMet) to putrescine (1,4-diaminobutane) to yield spermidine.</text>
</comment>
<evidence type="ECO:0000313" key="10">
    <source>
        <dbReference type="EMBL" id="MCB6182066.1"/>
    </source>
</evidence>
<evidence type="ECO:0000256" key="7">
    <source>
        <dbReference type="HAMAP-Rule" id="MF_00198"/>
    </source>
</evidence>
<dbReference type="PANTHER" id="PTHR43317:SF11">
    <property type="entry name" value="POLYAMINE AMINOPROPYLTRANSFERASE 2"/>
    <property type="match status" value="1"/>
</dbReference>
<keyword evidence="3 7" id="KW-0808">Transferase</keyword>
<keyword evidence="11" id="KW-1185">Reference proteome</keyword>
<reference evidence="10" key="1">
    <citation type="submission" date="2021-10" db="EMBL/GenBank/DDBJ databases">
        <title>The complete genome sequence of Leeia sp. TBRC 13508.</title>
        <authorList>
            <person name="Charoenyingcharoen P."/>
            <person name="Yukphan P."/>
        </authorList>
    </citation>
    <scope>NUCLEOTIDE SEQUENCE</scope>
    <source>
        <strain evidence="10">TBRC 13508</strain>
    </source>
</reference>
<dbReference type="Proteomes" id="UP001165395">
    <property type="component" value="Unassembled WGS sequence"/>
</dbReference>
<dbReference type="InterPro" id="IPR030374">
    <property type="entry name" value="PABS"/>
</dbReference>
<sequence>MSTPFPPRGAVPLLPTLRPGCFHLGIEPLPTDTPVYCEDTSDPVDIFGFRAYRVLHSEQTDFQNVLIADLVNLGRALFLDGVLQSSEYDEALYHESLVQPALLALDNPRDVLIIGGGEGATLRESLSHPCVKKVTMVDIDPKVVAACEKHLPTWHRNGFRDPRAKVVHTDGRAFVENDDSFYDLAIIDVVDMFDNGPAQRIYTKQFYQHLKKRLRPNGIVVVQGMEFSHVDFQQHSALVRTLRTVFPQVHSYQVAIPSFLSPWGYVIASDWFDPRDWTPSRWDARLAKRLGQDALQHLDGDFISRSFMLCKETRRLLAMPGLVLSDDEKYIHPTEVEDITESLPVYPARKEQKR</sequence>
<name>A0ABS8D252_9NEIS</name>
<feature type="binding site" evidence="7">
    <location>
        <position position="138"/>
    </location>
    <ligand>
        <name>S-methyl-5'-thioadenosine</name>
        <dbReference type="ChEBI" id="CHEBI:17509"/>
    </ligand>
</feature>
<comment type="subunit">
    <text evidence="7">Homodimer or homotetramer.</text>
</comment>
<organism evidence="10 11">
    <name type="scientific">Leeia speluncae</name>
    <dbReference type="NCBI Taxonomy" id="2884804"/>
    <lineage>
        <taxon>Bacteria</taxon>
        <taxon>Pseudomonadati</taxon>
        <taxon>Pseudomonadota</taxon>
        <taxon>Betaproteobacteria</taxon>
        <taxon>Neisseriales</taxon>
        <taxon>Leeiaceae</taxon>
        <taxon>Leeia</taxon>
    </lineage>
</organism>
<dbReference type="PROSITE" id="PS01330">
    <property type="entry name" value="PABS_1"/>
    <property type="match status" value="1"/>
</dbReference>
<evidence type="ECO:0000256" key="2">
    <source>
        <dbReference type="ARBA" id="ARBA00022490"/>
    </source>
</evidence>
<dbReference type="EMBL" id="JAJBZT010000001">
    <property type="protein sequence ID" value="MCB6182066.1"/>
    <property type="molecule type" value="Genomic_DNA"/>
</dbReference>
<dbReference type="Pfam" id="PF01564">
    <property type="entry name" value="Spermine_synth"/>
    <property type="match status" value="1"/>
</dbReference>
<proteinExistence type="inferred from homology"/>
<feature type="binding site" evidence="7">
    <location>
        <position position="94"/>
    </location>
    <ligand>
        <name>spermidine</name>
        <dbReference type="ChEBI" id="CHEBI:57834"/>
    </ligand>
</feature>
<keyword evidence="4 7" id="KW-0745">Spermidine biosynthesis</keyword>
<feature type="binding site" evidence="7">
    <location>
        <begin position="170"/>
        <end position="171"/>
    </location>
    <ligand>
        <name>S-methyl-5'-thioadenosine</name>
        <dbReference type="ChEBI" id="CHEBI:17509"/>
    </ligand>
</feature>
<dbReference type="CDD" id="cd02440">
    <property type="entry name" value="AdoMet_MTases"/>
    <property type="match status" value="1"/>
</dbReference>
<keyword evidence="2" id="KW-0963">Cytoplasm</keyword>
<feature type="domain" description="PABS" evidence="9">
    <location>
        <begin position="34"/>
        <end position="270"/>
    </location>
</feature>
<dbReference type="SUPFAM" id="SSF53335">
    <property type="entry name" value="S-adenosyl-L-methionine-dependent methyltransferases"/>
    <property type="match status" value="1"/>
</dbReference>
<evidence type="ECO:0000256" key="4">
    <source>
        <dbReference type="ARBA" id="ARBA00023066"/>
    </source>
</evidence>
<dbReference type="Gene3D" id="3.40.50.150">
    <property type="entry name" value="Vaccinia Virus protein VP39"/>
    <property type="match status" value="1"/>
</dbReference>
<evidence type="ECO:0000313" key="11">
    <source>
        <dbReference type="Proteomes" id="UP001165395"/>
    </source>
</evidence>
<dbReference type="InterPro" id="IPR029063">
    <property type="entry name" value="SAM-dependent_MTases_sf"/>
</dbReference>
<comment type="catalytic activity">
    <reaction evidence="7">
        <text>S-adenosyl 3-(methylsulfanyl)propylamine + putrescine = S-methyl-5'-thioadenosine + spermidine + H(+)</text>
        <dbReference type="Rhea" id="RHEA:12721"/>
        <dbReference type="ChEBI" id="CHEBI:15378"/>
        <dbReference type="ChEBI" id="CHEBI:17509"/>
        <dbReference type="ChEBI" id="CHEBI:57443"/>
        <dbReference type="ChEBI" id="CHEBI:57834"/>
        <dbReference type="ChEBI" id="CHEBI:326268"/>
        <dbReference type="EC" id="2.5.1.16"/>
    </reaction>
</comment>
<dbReference type="Gene3D" id="2.30.140.10">
    <property type="entry name" value="Spermidine synthase, tetramerisation domain"/>
    <property type="match status" value="1"/>
</dbReference>
<dbReference type="HAMAP" id="MF_00198">
    <property type="entry name" value="Spermidine_synth"/>
    <property type="match status" value="1"/>
</dbReference>
<evidence type="ECO:0000256" key="3">
    <source>
        <dbReference type="ARBA" id="ARBA00022679"/>
    </source>
</evidence>
<evidence type="ECO:0000256" key="8">
    <source>
        <dbReference type="PROSITE-ProRule" id="PRU00354"/>
    </source>
</evidence>
<evidence type="ECO:0000256" key="6">
    <source>
        <dbReference type="ARBA" id="ARBA00048874"/>
    </source>
</evidence>
<dbReference type="EC" id="2.5.1.16" evidence="7"/>
<evidence type="ECO:0000259" key="9">
    <source>
        <dbReference type="PROSITE" id="PS51006"/>
    </source>
</evidence>
<dbReference type="RefSeq" id="WP_227177473.1">
    <property type="nucleotide sequence ID" value="NZ_JAJBZT010000001.1"/>
</dbReference>
<comment type="similarity">
    <text evidence="1 7">Belongs to the spermidine/spermine synthase family.</text>
</comment>
<dbReference type="InterPro" id="IPR035246">
    <property type="entry name" value="Spermidine_synt_N"/>
</dbReference>
<evidence type="ECO:0000256" key="5">
    <source>
        <dbReference type="ARBA" id="ARBA00023115"/>
    </source>
</evidence>
<feature type="binding site" evidence="7">
    <location>
        <position position="197"/>
    </location>
    <ligand>
        <name>S-methyl-5'-thioadenosine</name>
        <dbReference type="ChEBI" id="CHEBI:17509"/>
    </ligand>
</feature>
<dbReference type="PROSITE" id="PS51006">
    <property type="entry name" value="PABS_2"/>
    <property type="match status" value="1"/>
</dbReference>